<dbReference type="PANTHER" id="PTHR31760">
    <property type="entry name" value="S-ADENOSYL-L-METHIONINE-DEPENDENT METHYLTRANSFERASES SUPERFAMILY PROTEIN"/>
    <property type="match status" value="1"/>
</dbReference>
<dbReference type="PIRSF" id="PIRSF003078">
    <property type="entry name" value="GidB"/>
    <property type="match status" value="1"/>
</dbReference>
<protein>
    <recommendedName>
        <fullName evidence="6">Ribosomal RNA small subunit methyltransferase G</fullName>
        <ecNumber evidence="6">2.1.1.170</ecNumber>
    </recommendedName>
    <alternativeName>
        <fullName evidence="6">16S rRNA 7-methylguanosine methyltransferase</fullName>
        <shortName evidence="6">16S rRNA m7G methyltransferase</shortName>
    </alternativeName>
</protein>
<evidence type="ECO:0000313" key="8">
    <source>
        <dbReference type="Proteomes" id="UP000237839"/>
    </source>
</evidence>
<dbReference type="OrthoDB" id="9808773at2"/>
<dbReference type="PANTHER" id="PTHR31760:SF0">
    <property type="entry name" value="S-ADENOSYL-L-METHIONINE-DEPENDENT METHYLTRANSFERASES SUPERFAMILY PROTEIN"/>
    <property type="match status" value="1"/>
</dbReference>
<keyword evidence="4 6" id="KW-0808">Transferase</keyword>
<comment type="caution">
    <text evidence="7">The sequence shown here is derived from an EMBL/GenBank/DDBJ whole genome shotgun (WGS) entry which is preliminary data.</text>
</comment>
<comment type="catalytic activity">
    <reaction evidence="6">
        <text>guanosine(527) in 16S rRNA + S-adenosyl-L-methionine = N(7)-methylguanosine(527) in 16S rRNA + S-adenosyl-L-homocysteine</text>
        <dbReference type="Rhea" id="RHEA:42732"/>
        <dbReference type="Rhea" id="RHEA-COMP:10209"/>
        <dbReference type="Rhea" id="RHEA-COMP:10210"/>
        <dbReference type="ChEBI" id="CHEBI:57856"/>
        <dbReference type="ChEBI" id="CHEBI:59789"/>
        <dbReference type="ChEBI" id="CHEBI:74269"/>
        <dbReference type="ChEBI" id="CHEBI:74480"/>
        <dbReference type="EC" id="2.1.1.170"/>
    </reaction>
</comment>
<proteinExistence type="inferred from homology"/>
<dbReference type="InterPro" id="IPR003682">
    <property type="entry name" value="rRNA_ssu_MeTfrase_G"/>
</dbReference>
<keyword evidence="2 6" id="KW-0698">rRNA processing</keyword>
<comment type="caution">
    <text evidence="6">Lacks conserved residue(s) required for the propagation of feature annotation.</text>
</comment>
<dbReference type="Gene3D" id="3.40.50.150">
    <property type="entry name" value="Vaccinia Virus protein VP39"/>
    <property type="match status" value="1"/>
</dbReference>
<evidence type="ECO:0000256" key="5">
    <source>
        <dbReference type="ARBA" id="ARBA00022691"/>
    </source>
</evidence>
<evidence type="ECO:0000256" key="6">
    <source>
        <dbReference type="HAMAP-Rule" id="MF_00074"/>
    </source>
</evidence>
<feature type="binding site" evidence="6">
    <location>
        <begin position="134"/>
        <end position="135"/>
    </location>
    <ligand>
        <name>S-adenosyl-L-methionine</name>
        <dbReference type="ChEBI" id="CHEBI:59789"/>
    </ligand>
</feature>
<evidence type="ECO:0000313" key="7">
    <source>
        <dbReference type="EMBL" id="PRC90636.1"/>
    </source>
</evidence>
<name>A0A2S9GSG4_9BURK</name>
<comment type="function">
    <text evidence="6">Specifically methylates the N7 position of guanine in position 527 of 16S rRNA.</text>
</comment>
<sequence>MLGLQEQVECRKLLEEGVVALQLNLDVEQCNKLMSYLNLLSKWNAVYNLTSVRNPREMVKQHLLDSLSAVSVFNHATNILDVGSGGGLPGIVLAIVYPDIKVALIDTVNKKTAFLKQVKAELDLKNVTVHTGRVEQLTAVELFDVITSRAFSELANFVNWAGHLLAPEGSMIALKGHLPEHEIEVLPAGWQINKVQAVSVPGLDAQRHLLWLVRA</sequence>
<dbReference type="AlphaFoldDB" id="A0A2S9GSG4"/>
<dbReference type="EMBL" id="PUGF01000041">
    <property type="protein sequence ID" value="PRC90636.1"/>
    <property type="molecule type" value="Genomic_DNA"/>
</dbReference>
<gene>
    <name evidence="6" type="primary">rsmG</name>
    <name evidence="7" type="ORF">S2091_4644</name>
</gene>
<evidence type="ECO:0000256" key="1">
    <source>
        <dbReference type="ARBA" id="ARBA00022490"/>
    </source>
</evidence>
<dbReference type="GO" id="GO:0070043">
    <property type="term" value="F:rRNA (guanine-N7-)-methyltransferase activity"/>
    <property type="evidence" value="ECO:0007669"/>
    <property type="project" value="UniProtKB-UniRule"/>
</dbReference>
<keyword evidence="1 6" id="KW-0963">Cytoplasm</keyword>
<evidence type="ECO:0000256" key="4">
    <source>
        <dbReference type="ARBA" id="ARBA00022679"/>
    </source>
</evidence>
<comment type="similarity">
    <text evidence="6">Belongs to the methyltransferase superfamily. RNA methyltransferase RsmG family.</text>
</comment>
<keyword evidence="3 6" id="KW-0489">Methyltransferase</keyword>
<accession>A0A2S9GSG4</accession>
<feature type="binding site" evidence="6">
    <location>
        <position position="149"/>
    </location>
    <ligand>
        <name>S-adenosyl-L-methionine</name>
        <dbReference type="ChEBI" id="CHEBI:59789"/>
    </ligand>
</feature>
<organism evidence="7 8">
    <name type="scientific">Solimicrobium silvestre</name>
    <dbReference type="NCBI Taxonomy" id="2099400"/>
    <lineage>
        <taxon>Bacteria</taxon>
        <taxon>Pseudomonadati</taxon>
        <taxon>Pseudomonadota</taxon>
        <taxon>Betaproteobacteria</taxon>
        <taxon>Burkholderiales</taxon>
        <taxon>Oxalobacteraceae</taxon>
        <taxon>Solimicrobium</taxon>
    </lineage>
</organism>
<dbReference type="NCBIfam" id="TIGR00138">
    <property type="entry name" value="rsmG_gidB"/>
    <property type="match status" value="1"/>
</dbReference>
<reference evidence="7 8" key="1">
    <citation type="submission" date="2018-02" db="EMBL/GenBank/DDBJ databases">
        <title>Solimicrobium silvestre gen. nov., sp. nov., isolated from alpine forest soil.</title>
        <authorList>
            <person name="Margesin R."/>
            <person name="Albuquerque L."/>
            <person name="Zhang D.-C."/>
            <person name="Froufe H.J.C."/>
            <person name="Severino R."/>
            <person name="Roxo I."/>
            <person name="Egas C."/>
            <person name="Da Costa M.S."/>
        </authorList>
    </citation>
    <scope>NUCLEOTIDE SEQUENCE [LARGE SCALE GENOMIC DNA]</scope>
    <source>
        <strain evidence="7 8">S20-91</strain>
    </source>
</reference>
<dbReference type="GO" id="GO:0005829">
    <property type="term" value="C:cytosol"/>
    <property type="evidence" value="ECO:0007669"/>
    <property type="project" value="TreeGrafter"/>
</dbReference>
<feature type="binding site" evidence="6">
    <location>
        <position position="88"/>
    </location>
    <ligand>
        <name>S-adenosyl-L-methionine</name>
        <dbReference type="ChEBI" id="CHEBI:59789"/>
    </ligand>
</feature>
<dbReference type="EC" id="2.1.1.170" evidence="6"/>
<dbReference type="HAMAP" id="MF_00074">
    <property type="entry name" value="16SrRNA_methyltr_G"/>
    <property type="match status" value="1"/>
</dbReference>
<evidence type="ECO:0000256" key="3">
    <source>
        <dbReference type="ARBA" id="ARBA00022603"/>
    </source>
</evidence>
<dbReference type="SUPFAM" id="SSF53335">
    <property type="entry name" value="S-adenosyl-L-methionine-dependent methyltransferases"/>
    <property type="match status" value="1"/>
</dbReference>
<comment type="subcellular location">
    <subcellularLocation>
        <location evidence="6">Cytoplasm</location>
    </subcellularLocation>
</comment>
<evidence type="ECO:0000256" key="2">
    <source>
        <dbReference type="ARBA" id="ARBA00022552"/>
    </source>
</evidence>
<dbReference type="RefSeq" id="WP_105534366.1">
    <property type="nucleotide sequence ID" value="NZ_PUGF01000041.1"/>
</dbReference>
<feature type="binding site" evidence="6">
    <location>
        <position position="83"/>
    </location>
    <ligand>
        <name>S-adenosyl-L-methionine</name>
        <dbReference type="ChEBI" id="CHEBI:59789"/>
    </ligand>
</feature>
<dbReference type="Pfam" id="PF02527">
    <property type="entry name" value="GidB"/>
    <property type="match status" value="1"/>
</dbReference>
<dbReference type="InterPro" id="IPR029063">
    <property type="entry name" value="SAM-dependent_MTases_sf"/>
</dbReference>
<dbReference type="Proteomes" id="UP000237839">
    <property type="component" value="Unassembled WGS sequence"/>
</dbReference>
<keyword evidence="5 6" id="KW-0949">S-adenosyl-L-methionine</keyword>
<dbReference type="CDD" id="cd02440">
    <property type="entry name" value="AdoMet_MTases"/>
    <property type="match status" value="1"/>
</dbReference>
<keyword evidence="8" id="KW-1185">Reference proteome</keyword>